<dbReference type="STRING" id="1121316.SAMN02745207_03264"/>
<proteinExistence type="predicted"/>
<evidence type="ECO:0000313" key="1">
    <source>
        <dbReference type="EMBL" id="SHH93472.1"/>
    </source>
</evidence>
<accession>A0A1M5X1H6</accession>
<name>A0A1M5X1H6_9CLOT</name>
<gene>
    <name evidence="1" type="ORF">SAMN02745207_03264</name>
</gene>
<sequence>MDKHECNCNGNEDKKEDGCGCGHEHGDNHECGCGNGHGDNHECGCGHDHEHEEMPLITLALDDNTELECNVAGVFAYKDKDYIALVPVDEDEAIFYTYEELGEEMVLNNIEDDEEYEKIADYFFQITGEEE</sequence>
<evidence type="ECO:0000313" key="2">
    <source>
        <dbReference type="Proteomes" id="UP000184447"/>
    </source>
</evidence>
<dbReference type="InterPro" id="IPR009711">
    <property type="entry name" value="UPF0473"/>
</dbReference>
<protein>
    <recommendedName>
        <fullName evidence="3">DUF1292 domain-containing protein</fullName>
    </recommendedName>
</protein>
<dbReference type="RefSeq" id="WP_084133625.1">
    <property type="nucleotide sequence ID" value="NZ_FQXM01000022.1"/>
</dbReference>
<reference evidence="1 2" key="1">
    <citation type="submission" date="2016-11" db="EMBL/GenBank/DDBJ databases">
        <authorList>
            <person name="Jaros S."/>
            <person name="Januszkiewicz K."/>
            <person name="Wedrychowicz H."/>
        </authorList>
    </citation>
    <scope>NUCLEOTIDE SEQUENCE [LARGE SCALE GENOMIC DNA]</scope>
    <source>
        <strain evidence="1 2">DSM 8605</strain>
    </source>
</reference>
<keyword evidence="2" id="KW-1185">Reference proteome</keyword>
<dbReference type="AlphaFoldDB" id="A0A1M5X1H6"/>
<dbReference type="EMBL" id="FQXM01000022">
    <property type="protein sequence ID" value="SHH93472.1"/>
    <property type="molecule type" value="Genomic_DNA"/>
</dbReference>
<evidence type="ECO:0008006" key="3">
    <source>
        <dbReference type="Google" id="ProtNLM"/>
    </source>
</evidence>
<dbReference type="OrthoDB" id="9796509at2"/>
<dbReference type="Pfam" id="PF06949">
    <property type="entry name" value="DUF1292"/>
    <property type="match status" value="1"/>
</dbReference>
<organism evidence="1 2">
    <name type="scientific">Clostridium grantii DSM 8605</name>
    <dbReference type="NCBI Taxonomy" id="1121316"/>
    <lineage>
        <taxon>Bacteria</taxon>
        <taxon>Bacillati</taxon>
        <taxon>Bacillota</taxon>
        <taxon>Clostridia</taxon>
        <taxon>Eubacteriales</taxon>
        <taxon>Clostridiaceae</taxon>
        <taxon>Clostridium</taxon>
    </lineage>
</organism>
<dbReference type="Proteomes" id="UP000184447">
    <property type="component" value="Unassembled WGS sequence"/>
</dbReference>